<evidence type="ECO:0000313" key="2">
    <source>
        <dbReference type="EMBL" id="WAR05266.1"/>
    </source>
</evidence>
<reference evidence="2" key="1">
    <citation type="submission" date="2022-11" db="EMBL/GenBank/DDBJ databases">
        <title>Centuries of genome instability and evolution in soft-shell clam transmissible cancer (bioRxiv).</title>
        <authorList>
            <person name="Hart S.F.M."/>
            <person name="Yonemitsu M.A."/>
            <person name="Giersch R.M."/>
            <person name="Beal B.F."/>
            <person name="Arriagada G."/>
            <person name="Davis B.W."/>
            <person name="Ostrander E.A."/>
            <person name="Goff S.P."/>
            <person name="Metzger M.J."/>
        </authorList>
    </citation>
    <scope>NUCLEOTIDE SEQUENCE</scope>
    <source>
        <strain evidence="2">MELC-2E11</strain>
        <tissue evidence="2">Siphon/mantle</tissue>
    </source>
</reference>
<proteinExistence type="predicted"/>
<evidence type="ECO:0008006" key="4">
    <source>
        <dbReference type="Google" id="ProtNLM"/>
    </source>
</evidence>
<evidence type="ECO:0000313" key="3">
    <source>
        <dbReference type="Proteomes" id="UP001164746"/>
    </source>
</evidence>
<gene>
    <name evidence="2" type="ORF">MAR_020635</name>
</gene>
<keyword evidence="3" id="KW-1185">Reference proteome</keyword>
<name>A0ABY7E9J0_MYAAR</name>
<accession>A0ABY7E9J0</accession>
<sequence length="144" mass="15434">VCVEINSRHINIGQEKLDQPNSNLKTAVENGIESAEKAKSDASSDQTSSLAIYQTEAGNGRNLTDLDANTGSIHFSSQTDKNGGEPLPQKKTSAITNNEKSNVPKTDSTLGDENMPDELCSLLERQGFPLVSGCNKSGRLGIWN</sequence>
<dbReference type="EMBL" id="CP111016">
    <property type="protein sequence ID" value="WAR05266.1"/>
    <property type="molecule type" value="Genomic_DNA"/>
</dbReference>
<organism evidence="2 3">
    <name type="scientific">Mya arenaria</name>
    <name type="common">Soft-shell clam</name>
    <dbReference type="NCBI Taxonomy" id="6604"/>
    <lineage>
        <taxon>Eukaryota</taxon>
        <taxon>Metazoa</taxon>
        <taxon>Spiralia</taxon>
        <taxon>Lophotrochozoa</taxon>
        <taxon>Mollusca</taxon>
        <taxon>Bivalvia</taxon>
        <taxon>Autobranchia</taxon>
        <taxon>Heteroconchia</taxon>
        <taxon>Euheterodonta</taxon>
        <taxon>Imparidentia</taxon>
        <taxon>Neoheterodontei</taxon>
        <taxon>Myida</taxon>
        <taxon>Myoidea</taxon>
        <taxon>Myidae</taxon>
        <taxon>Mya</taxon>
    </lineage>
</organism>
<feature type="compositionally biased region" description="Polar residues" evidence="1">
    <location>
        <begin position="90"/>
        <end position="111"/>
    </location>
</feature>
<dbReference type="Proteomes" id="UP001164746">
    <property type="component" value="Chromosome 5"/>
</dbReference>
<evidence type="ECO:0000256" key="1">
    <source>
        <dbReference type="SAM" id="MobiDB-lite"/>
    </source>
</evidence>
<feature type="compositionally biased region" description="Polar residues" evidence="1">
    <location>
        <begin position="67"/>
        <end position="81"/>
    </location>
</feature>
<protein>
    <recommendedName>
        <fullName evidence="4">Prolactin receptor</fullName>
    </recommendedName>
</protein>
<feature type="region of interest" description="Disordered" evidence="1">
    <location>
        <begin position="60"/>
        <end position="112"/>
    </location>
</feature>
<feature type="non-terminal residue" evidence="2">
    <location>
        <position position="144"/>
    </location>
</feature>